<dbReference type="Proteomes" id="UP000266005">
    <property type="component" value="Unassembled WGS sequence"/>
</dbReference>
<dbReference type="OrthoDB" id="9780326at2"/>
<sequence length="64" mass="7560">MTVDFYGNFILENIGIINKICRAYTDTEQDYEDYFQEVCVQLWRSHSFFEEKAAGFTGWLSTFA</sequence>
<reference evidence="3" key="1">
    <citation type="submission" date="2018-08" db="EMBL/GenBank/DDBJ databases">
        <title>Mucilaginibacter sp. MYSH2.</title>
        <authorList>
            <person name="Seo T."/>
        </authorList>
    </citation>
    <scope>NUCLEOTIDE SEQUENCE [LARGE SCALE GENOMIC DNA]</scope>
    <source>
        <strain evidence="3">KIRAN</strain>
    </source>
</reference>
<dbReference type="AlphaFoldDB" id="A0A399S4F0"/>
<comment type="caution">
    <text evidence="2">The sequence shown here is derived from an EMBL/GenBank/DDBJ whole genome shotgun (WGS) entry which is preliminary data.</text>
</comment>
<feature type="domain" description="RNA polymerase sigma-70 region 2" evidence="1">
    <location>
        <begin position="17"/>
        <end position="62"/>
    </location>
</feature>
<organism evidence="2 3">
    <name type="scientific">Pontibacter oryzae</name>
    <dbReference type="NCBI Taxonomy" id="2304593"/>
    <lineage>
        <taxon>Bacteria</taxon>
        <taxon>Pseudomonadati</taxon>
        <taxon>Bacteroidota</taxon>
        <taxon>Cytophagia</taxon>
        <taxon>Cytophagales</taxon>
        <taxon>Hymenobacteraceae</taxon>
        <taxon>Pontibacter</taxon>
    </lineage>
</organism>
<gene>
    <name evidence="2" type="ORF">D1627_09955</name>
</gene>
<protein>
    <submittedName>
        <fullName evidence="2">Sigma-70 family RNA polymerase sigma factor</fullName>
    </submittedName>
</protein>
<evidence type="ECO:0000313" key="3">
    <source>
        <dbReference type="Proteomes" id="UP000266005"/>
    </source>
</evidence>
<dbReference type="InterPro" id="IPR013325">
    <property type="entry name" value="RNA_pol_sigma_r2"/>
</dbReference>
<dbReference type="InterPro" id="IPR007627">
    <property type="entry name" value="RNA_pol_sigma70_r2"/>
</dbReference>
<proteinExistence type="predicted"/>
<dbReference type="Pfam" id="PF04542">
    <property type="entry name" value="Sigma70_r2"/>
    <property type="match status" value="1"/>
</dbReference>
<name>A0A399S4F0_9BACT</name>
<evidence type="ECO:0000313" key="2">
    <source>
        <dbReference type="EMBL" id="RIJ37439.1"/>
    </source>
</evidence>
<dbReference type="GO" id="GO:0003700">
    <property type="term" value="F:DNA-binding transcription factor activity"/>
    <property type="evidence" value="ECO:0007669"/>
    <property type="project" value="InterPro"/>
</dbReference>
<dbReference type="GO" id="GO:0006352">
    <property type="term" value="P:DNA-templated transcription initiation"/>
    <property type="evidence" value="ECO:0007669"/>
    <property type="project" value="InterPro"/>
</dbReference>
<dbReference type="Gene3D" id="1.10.1740.10">
    <property type="match status" value="1"/>
</dbReference>
<keyword evidence="3" id="KW-1185">Reference proteome</keyword>
<dbReference type="RefSeq" id="WP_119432095.1">
    <property type="nucleotide sequence ID" value="NZ_QWGE01000003.1"/>
</dbReference>
<evidence type="ECO:0000259" key="1">
    <source>
        <dbReference type="Pfam" id="PF04542"/>
    </source>
</evidence>
<dbReference type="SUPFAM" id="SSF88946">
    <property type="entry name" value="Sigma2 domain of RNA polymerase sigma factors"/>
    <property type="match status" value="1"/>
</dbReference>
<dbReference type="EMBL" id="QWGE01000003">
    <property type="protein sequence ID" value="RIJ37439.1"/>
    <property type="molecule type" value="Genomic_DNA"/>
</dbReference>
<accession>A0A399S4F0</accession>